<accession>A0A1Q9CT79</accession>
<dbReference type="AlphaFoldDB" id="A0A1Q9CT79"/>
<dbReference type="OrthoDB" id="10306371at2759"/>
<organism evidence="2 3">
    <name type="scientific">Symbiodinium microadriaticum</name>
    <name type="common">Dinoflagellate</name>
    <name type="synonym">Zooxanthella microadriatica</name>
    <dbReference type="NCBI Taxonomy" id="2951"/>
    <lineage>
        <taxon>Eukaryota</taxon>
        <taxon>Sar</taxon>
        <taxon>Alveolata</taxon>
        <taxon>Dinophyceae</taxon>
        <taxon>Suessiales</taxon>
        <taxon>Symbiodiniaceae</taxon>
        <taxon>Symbiodinium</taxon>
    </lineage>
</organism>
<protein>
    <submittedName>
        <fullName evidence="2">Uncharacterized protein</fullName>
    </submittedName>
</protein>
<gene>
    <name evidence="2" type="ORF">AK812_SmicGene32788</name>
</gene>
<keyword evidence="3" id="KW-1185">Reference proteome</keyword>
<proteinExistence type="predicted"/>
<dbReference type="Proteomes" id="UP000186817">
    <property type="component" value="Unassembled WGS sequence"/>
</dbReference>
<evidence type="ECO:0000313" key="2">
    <source>
        <dbReference type="EMBL" id="OLP86134.1"/>
    </source>
</evidence>
<feature type="region of interest" description="Disordered" evidence="1">
    <location>
        <begin position="1"/>
        <end position="27"/>
    </location>
</feature>
<sequence>MILQAGGQQRQQQRQQEEQEVRNASEATMPKDVPAQRFWAALLQGRLTEFDVVVALSFLAREAALLQDFGSLAQGRLTEFDVVVALSFLAREAALLQDFGSLAQGRLTEFDVVVALSFFDEGSHFGNGCLASVLVM</sequence>
<evidence type="ECO:0000256" key="1">
    <source>
        <dbReference type="SAM" id="MobiDB-lite"/>
    </source>
</evidence>
<comment type="caution">
    <text evidence="2">The sequence shown here is derived from an EMBL/GenBank/DDBJ whole genome shotgun (WGS) entry which is preliminary data.</text>
</comment>
<evidence type="ECO:0000313" key="3">
    <source>
        <dbReference type="Proteomes" id="UP000186817"/>
    </source>
</evidence>
<reference evidence="2 3" key="1">
    <citation type="submission" date="2016-02" db="EMBL/GenBank/DDBJ databases">
        <title>Genome analysis of coral dinoflagellate symbionts highlights evolutionary adaptations to a symbiotic lifestyle.</title>
        <authorList>
            <person name="Aranda M."/>
            <person name="Li Y."/>
            <person name="Liew Y.J."/>
            <person name="Baumgarten S."/>
            <person name="Simakov O."/>
            <person name="Wilson M."/>
            <person name="Piel J."/>
            <person name="Ashoor H."/>
            <person name="Bougouffa S."/>
            <person name="Bajic V.B."/>
            <person name="Ryu T."/>
            <person name="Ravasi T."/>
            <person name="Bayer T."/>
            <person name="Micklem G."/>
            <person name="Kim H."/>
            <person name="Bhak J."/>
            <person name="Lajeunesse T.C."/>
            <person name="Voolstra C.R."/>
        </authorList>
    </citation>
    <scope>NUCLEOTIDE SEQUENCE [LARGE SCALE GENOMIC DNA]</scope>
    <source>
        <strain evidence="2 3">CCMP2467</strain>
    </source>
</reference>
<name>A0A1Q9CT79_SYMMI</name>
<dbReference type="EMBL" id="LSRX01000934">
    <property type="protein sequence ID" value="OLP86134.1"/>
    <property type="molecule type" value="Genomic_DNA"/>
</dbReference>